<feature type="non-terminal residue" evidence="1">
    <location>
        <position position="434"/>
    </location>
</feature>
<proteinExistence type="predicted"/>
<dbReference type="InterPro" id="IPR043502">
    <property type="entry name" value="DNA/RNA_pol_sf"/>
</dbReference>
<gene>
    <name evidence="1" type="ORF">FOL46_000845</name>
</gene>
<name>A0A7J6KUA4_PEROL</name>
<sequence>SYMDDLVIFSHEKDIDVEHQLHQLCGNYDLNLKPTKRQVLTEGDITLLGVMFIDGGKYITVPPVKFEKFQTKVPAKDCTYADLLSTLGPLDESPAIPPWALALKHFAQSLVARERADRSVHWSAKCTNELRELVLAWHSMVVSIPRQSFVLYRLYDYLRPLHVYTDAAKRAGGFIFRQDGRDLLQRVYIFTESEANLPIVCLEAHTLYRAFAAEHQLELAGRRRFPEVHYHVDNVAVEATFRVGRPATHTNKDAKPILAKYVAMVNALYDPLDFGRSIYLQRVSTQQNPADALTRHELLTRFVKFADAKSIEVCPLSSVPAWPRSTQRRSFTPQGITLAAIASTTSHGRRVGLPTTHDISVGQKQDEQIELVKSCLNDHKSLGEQVDRGFIAVWSTLLVRNCLLMRHYAPEEGKSPTDVLVVPVLPGVLIPNVL</sequence>
<feature type="non-terminal residue" evidence="1">
    <location>
        <position position="1"/>
    </location>
</feature>
<dbReference type="AlphaFoldDB" id="A0A7J6KUA4"/>
<evidence type="ECO:0008006" key="3">
    <source>
        <dbReference type="Google" id="ProtNLM"/>
    </source>
</evidence>
<dbReference type="Proteomes" id="UP000572268">
    <property type="component" value="Unassembled WGS sequence"/>
</dbReference>
<accession>A0A7J6KUA4</accession>
<dbReference type="EMBL" id="JABANN010001200">
    <property type="protein sequence ID" value="KAF4650660.1"/>
    <property type="molecule type" value="Genomic_DNA"/>
</dbReference>
<comment type="caution">
    <text evidence="1">The sequence shown here is derived from an EMBL/GenBank/DDBJ whole genome shotgun (WGS) entry which is preliminary data.</text>
</comment>
<organism evidence="1 2">
    <name type="scientific">Perkinsus olseni</name>
    <name type="common">Perkinsus atlanticus</name>
    <dbReference type="NCBI Taxonomy" id="32597"/>
    <lineage>
        <taxon>Eukaryota</taxon>
        <taxon>Sar</taxon>
        <taxon>Alveolata</taxon>
        <taxon>Perkinsozoa</taxon>
        <taxon>Perkinsea</taxon>
        <taxon>Perkinsida</taxon>
        <taxon>Perkinsidae</taxon>
        <taxon>Perkinsus</taxon>
    </lineage>
</organism>
<evidence type="ECO:0000313" key="2">
    <source>
        <dbReference type="Proteomes" id="UP000572268"/>
    </source>
</evidence>
<evidence type="ECO:0000313" key="1">
    <source>
        <dbReference type="EMBL" id="KAF4650660.1"/>
    </source>
</evidence>
<reference evidence="1 2" key="1">
    <citation type="submission" date="2020-04" db="EMBL/GenBank/DDBJ databases">
        <title>Perkinsus olseni comparative genomics.</title>
        <authorList>
            <person name="Bogema D.R."/>
        </authorList>
    </citation>
    <scope>NUCLEOTIDE SEQUENCE [LARGE SCALE GENOMIC DNA]</scope>
    <source>
        <strain evidence="1">ATCC PRA-31</strain>
    </source>
</reference>
<protein>
    <recommendedName>
        <fullName evidence="3">Reverse transcriptase domain-containing protein</fullName>
    </recommendedName>
</protein>
<dbReference type="SUPFAM" id="SSF56672">
    <property type="entry name" value="DNA/RNA polymerases"/>
    <property type="match status" value="1"/>
</dbReference>